<proteinExistence type="predicted"/>
<dbReference type="Bgee" id="ENSACAG00000017102">
    <property type="expression patterns" value="Expressed in kidney and 8 other cell types or tissues"/>
</dbReference>
<feature type="chain" id="PRO_5003620244" description="Leucine rich repeat containing 32" evidence="4">
    <location>
        <begin position="28"/>
        <end position="681"/>
    </location>
</feature>
<dbReference type="Pfam" id="PF00560">
    <property type="entry name" value="LRR_1"/>
    <property type="match status" value="1"/>
</dbReference>
<dbReference type="STRING" id="28377.ENSACAP00000016827"/>
<dbReference type="GeneTree" id="ENSGT00940000163623"/>
<keyword evidence="1" id="KW-0433">Leucine-rich repeat</keyword>
<dbReference type="Proteomes" id="UP000001646">
    <property type="component" value="Unplaced"/>
</dbReference>
<dbReference type="FunFam" id="3.80.10.10:FF:000226">
    <property type="entry name" value="leucine-rich repeat-containing protein 32 isoform X1"/>
    <property type="match status" value="1"/>
</dbReference>
<organism evidence="5 6">
    <name type="scientific">Anolis carolinensis</name>
    <name type="common">Green anole</name>
    <name type="synonym">American chameleon</name>
    <dbReference type="NCBI Taxonomy" id="28377"/>
    <lineage>
        <taxon>Eukaryota</taxon>
        <taxon>Metazoa</taxon>
        <taxon>Chordata</taxon>
        <taxon>Craniata</taxon>
        <taxon>Vertebrata</taxon>
        <taxon>Euteleostomi</taxon>
        <taxon>Lepidosauria</taxon>
        <taxon>Squamata</taxon>
        <taxon>Bifurcata</taxon>
        <taxon>Unidentata</taxon>
        <taxon>Episquamata</taxon>
        <taxon>Toxicofera</taxon>
        <taxon>Iguania</taxon>
        <taxon>Dactyloidae</taxon>
        <taxon>Anolis</taxon>
    </lineage>
</organism>
<sequence>MSFLFLSRAMKFHFYFFFAVLNGGISTYRPMEISPCEMRNMDAFCNSRNLDQIPPALHQNVNKIVLSENKLQNITERPLTFYTSLRHLDFNSNHIGFIKPGIFSSLRSLEEIHLANNQLYRMAQSNLWVGLLPHVRTLDLSRNRLYNGMAEHFLHKAPSLQYLSLAENSIIEISQKTFQGSPSLIEVNLHSNMIMEIEEGAFESLSQLSKLNLSMNSLTCIAGFDLKQLRILDLSRNSIEIFHSTESKDEFNLIWLDLSENKLLHFPVLPQVNKLAFLNLTKNILQSVLVESLGEDEDYNWEDPSLPLLGQDQKSNASSPHLPELLHLDLSYNEIKSIPSDFFTSMSNLQFLNLSKNCLQTFVANSELVSLAVLDISSNSLQDLEVDVNTLGNLQEFYLQENYLQALRSDIFKGLPHLWLLNLRSNNLSLCSFQSRLARQRPAAEEDGCISFVDVPELQHLYLSDNKLKSIPVYGFYRTQLVALDLSMNWGLHIDAESLSGLELSLEYLDFHGNGMTTLNVNFPLFPNLKYLNLSDNQLSWLSPWTEGCCALEVLDLQYNSFSNLKNSKIPALENNLRNLYLAGNPLSCCGNIWLSHMIHKATVEIPNLDLVKCQHVKSFGYEEEEMHVVNIRPEDCEKEDRKKMSVLILLAVALLLSLVVIGVAVFCCYRRHMFGRHYKA</sequence>
<dbReference type="InterPro" id="IPR032675">
    <property type="entry name" value="LRR_dom_sf"/>
</dbReference>
<reference evidence="5" key="3">
    <citation type="submission" date="2025-09" db="UniProtKB">
        <authorList>
            <consortium name="Ensembl"/>
        </authorList>
    </citation>
    <scope>IDENTIFICATION</scope>
</reference>
<evidence type="ECO:0008006" key="7">
    <source>
        <dbReference type="Google" id="ProtNLM"/>
    </source>
</evidence>
<dbReference type="SMART" id="SM00369">
    <property type="entry name" value="LRR_TYP"/>
    <property type="match status" value="13"/>
</dbReference>
<dbReference type="eggNOG" id="KOG0619">
    <property type="taxonomic scope" value="Eukaryota"/>
</dbReference>
<evidence type="ECO:0000256" key="3">
    <source>
        <dbReference type="SAM" id="Phobius"/>
    </source>
</evidence>
<keyword evidence="4" id="KW-0732">Signal</keyword>
<keyword evidence="3" id="KW-0812">Transmembrane</keyword>
<dbReference type="PANTHER" id="PTHR24366:SF162">
    <property type="entry name" value="IG-LIKE DOMAIN-CONTAINING PROTEIN"/>
    <property type="match status" value="1"/>
</dbReference>
<keyword evidence="2" id="KW-0677">Repeat</keyword>
<feature type="transmembrane region" description="Helical" evidence="3">
    <location>
        <begin position="647"/>
        <end position="670"/>
    </location>
</feature>
<dbReference type="HOGENOM" id="CLU_024194_1_0_1"/>
<dbReference type="PANTHER" id="PTHR24366">
    <property type="entry name" value="IG(IMMUNOGLOBULIN) AND LRR(LEUCINE RICH REPEAT) DOMAINS"/>
    <property type="match status" value="1"/>
</dbReference>
<dbReference type="InterPro" id="IPR001611">
    <property type="entry name" value="Leu-rich_rpt"/>
</dbReference>
<dbReference type="FunFam" id="3.80.10.10:FF:001164">
    <property type="entry name" value="GH01279p"/>
    <property type="match status" value="1"/>
</dbReference>
<accession>H9GNY1</accession>
<evidence type="ECO:0000256" key="1">
    <source>
        <dbReference type="ARBA" id="ARBA00022614"/>
    </source>
</evidence>
<evidence type="ECO:0000313" key="6">
    <source>
        <dbReference type="Proteomes" id="UP000001646"/>
    </source>
</evidence>
<dbReference type="SUPFAM" id="SSF52058">
    <property type="entry name" value="L domain-like"/>
    <property type="match status" value="2"/>
</dbReference>
<evidence type="ECO:0000313" key="5">
    <source>
        <dbReference type="Ensembl" id="ENSACAP00000016827.3"/>
    </source>
</evidence>
<dbReference type="AlphaFoldDB" id="H9GNY1"/>
<dbReference type="InParanoid" id="H9GNY1"/>
<protein>
    <recommendedName>
        <fullName evidence="7">Leucine rich repeat containing 32</fullName>
    </recommendedName>
</protein>
<reference evidence="5" key="1">
    <citation type="submission" date="2009-12" db="EMBL/GenBank/DDBJ databases">
        <title>The Genome Sequence of Anolis carolinensis (Green Anole Lizard).</title>
        <authorList>
            <consortium name="The Genome Sequencing Platform"/>
            <person name="Di Palma F."/>
            <person name="Alfoldi J."/>
            <person name="Heiman D."/>
            <person name="Young S."/>
            <person name="Grabherr M."/>
            <person name="Johnson J."/>
            <person name="Lander E.S."/>
            <person name="Lindblad-Toh K."/>
        </authorList>
    </citation>
    <scope>NUCLEOTIDE SEQUENCE [LARGE SCALE GENOMIC DNA]</scope>
    <source>
        <strain evidence="5">JBL SC #1</strain>
    </source>
</reference>
<name>H9GNY1_ANOCA</name>
<keyword evidence="3" id="KW-0472">Membrane</keyword>
<dbReference type="Gene3D" id="3.80.10.10">
    <property type="entry name" value="Ribonuclease Inhibitor"/>
    <property type="match status" value="3"/>
</dbReference>
<evidence type="ECO:0000256" key="2">
    <source>
        <dbReference type="ARBA" id="ARBA00022737"/>
    </source>
</evidence>
<reference evidence="5" key="2">
    <citation type="submission" date="2025-08" db="UniProtKB">
        <authorList>
            <consortium name="Ensembl"/>
        </authorList>
    </citation>
    <scope>IDENTIFICATION</scope>
</reference>
<keyword evidence="3" id="KW-1133">Transmembrane helix</keyword>
<feature type="signal peptide" evidence="4">
    <location>
        <begin position="1"/>
        <end position="27"/>
    </location>
</feature>
<dbReference type="Pfam" id="PF13855">
    <property type="entry name" value="LRR_8"/>
    <property type="match status" value="3"/>
</dbReference>
<evidence type="ECO:0000256" key="4">
    <source>
        <dbReference type="SAM" id="SignalP"/>
    </source>
</evidence>
<dbReference type="InterPro" id="IPR003591">
    <property type="entry name" value="Leu-rich_rpt_typical-subtyp"/>
</dbReference>
<dbReference type="Ensembl" id="ENSACAT00000017159.4">
    <property type="protein sequence ID" value="ENSACAP00000016827.3"/>
    <property type="gene ID" value="ENSACAG00000017102.4"/>
</dbReference>
<keyword evidence="6" id="KW-1185">Reference proteome</keyword>
<dbReference type="PROSITE" id="PS51450">
    <property type="entry name" value="LRR"/>
    <property type="match status" value="4"/>
</dbReference>